<dbReference type="Proteomes" id="UP000799536">
    <property type="component" value="Unassembled WGS sequence"/>
</dbReference>
<dbReference type="Pfam" id="PF13302">
    <property type="entry name" value="Acetyltransf_3"/>
    <property type="match status" value="1"/>
</dbReference>
<dbReference type="InterPro" id="IPR051531">
    <property type="entry name" value="N-acetyltransferase"/>
</dbReference>
<evidence type="ECO:0000313" key="2">
    <source>
        <dbReference type="EMBL" id="KAF2196136.1"/>
    </source>
</evidence>
<proteinExistence type="predicted"/>
<dbReference type="InterPro" id="IPR000182">
    <property type="entry name" value="GNAT_dom"/>
</dbReference>
<organism evidence="2 3">
    <name type="scientific">Delitschia confertaspora ATCC 74209</name>
    <dbReference type="NCBI Taxonomy" id="1513339"/>
    <lineage>
        <taxon>Eukaryota</taxon>
        <taxon>Fungi</taxon>
        <taxon>Dikarya</taxon>
        <taxon>Ascomycota</taxon>
        <taxon>Pezizomycotina</taxon>
        <taxon>Dothideomycetes</taxon>
        <taxon>Pleosporomycetidae</taxon>
        <taxon>Pleosporales</taxon>
        <taxon>Delitschiaceae</taxon>
        <taxon>Delitschia</taxon>
    </lineage>
</organism>
<dbReference type="SUPFAM" id="SSF55729">
    <property type="entry name" value="Acyl-CoA N-acyltransferases (Nat)"/>
    <property type="match status" value="1"/>
</dbReference>
<dbReference type="EMBL" id="ML994468">
    <property type="protein sequence ID" value="KAF2196136.1"/>
    <property type="molecule type" value="Genomic_DNA"/>
</dbReference>
<protein>
    <recommendedName>
        <fullName evidence="1">N-acetyltransferase domain-containing protein</fullName>
    </recommendedName>
</protein>
<dbReference type="GO" id="GO:0016747">
    <property type="term" value="F:acyltransferase activity, transferring groups other than amino-acyl groups"/>
    <property type="evidence" value="ECO:0007669"/>
    <property type="project" value="InterPro"/>
</dbReference>
<feature type="domain" description="N-acetyltransferase" evidence="1">
    <location>
        <begin position="28"/>
        <end position="198"/>
    </location>
</feature>
<dbReference type="AlphaFoldDB" id="A0A9P4JE26"/>
<sequence>MATASKETVMETERLKLVRMTDSSKGSKHLEWFHRLWSDEGATSWSLRGATKSYEDSQEWMQKNLGPEIDEIMWAVFTRPSPSTTSSAAPTEDDDANFIGIVGLRKYPTFFFKGPPLPNDKLKTADGEQRQPSEFRMVGYSFIASSWGHGYATEAGQAVLSNYAESGGADVKGKRYVEAAVDRTHQASIRVLEKLGLRKVGWHEEEGRLLIGGQWREKACWVYGVWL</sequence>
<name>A0A9P4JE26_9PLEO</name>
<dbReference type="OrthoDB" id="630895at2759"/>
<dbReference type="Gene3D" id="3.40.630.30">
    <property type="match status" value="1"/>
</dbReference>
<accession>A0A9P4JE26</accession>
<evidence type="ECO:0000259" key="1">
    <source>
        <dbReference type="Pfam" id="PF13302"/>
    </source>
</evidence>
<dbReference type="InterPro" id="IPR016181">
    <property type="entry name" value="Acyl_CoA_acyltransferase"/>
</dbReference>
<dbReference type="PANTHER" id="PTHR43792">
    <property type="entry name" value="GNAT FAMILY, PUTATIVE (AFU_ORTHOLOGUE AFUA_3G00765)-RELATED-RELATED"/>
    <property type="match status" value="1"/>
</dbReference>
<gene>
    <name evidence="2" type="ORF">GQ43DRAFT_436274</name>
</gene>
<evidence type="ECO:0000313" key="3">
    <source>
        <dbReference type="Proteomes" id="UP000799536"/>
    </source>
</evidence>
<dbReference type="PANTHER" id="PTHR43792:SF1">
    <property type="entry name" value="N-ACETYLTRANSFERASE DOMAIN-CONTAINING PROTEIN"/>
    <property type="match status" value="1"/>
</dbReference>
<comment type="caution">
    <text evidence="2">The sequence shown here is derived from an EMBL/GenBank/DDBJ whole genome shotgun (WGS) entry which is preliminary data.</text>
</comment>
<keyword evidence="3" id="KW-1185">Reference proteome</keyword>
<reference evidence="2" key="1">
    <citation type="journal article" date="2020" name="Stud. Mycol.">
        <title>101 Dothideomycetes genomes: a test case for predicting lifestyles and emergence of pathogens.</title>
        <authorList>
            <person name="Haridas S."/>
            <person name="Albert R."/>
            <person name="Binder M."/>
            <person name="Bloem J."/>
            <person name="Labutti K."/>
            <person name="Salamov A."/>
            <person name="Andreopoulos B."/>
            <person name="Baker S."/>
            <person name="Barry K."/>
            <person name="Bills G."/>
            <person name="Bluhm B."/>
            <person name="Cannon C."/>
            <person name="Castanera R."/>
            <person name="Culley D."/>
            <person name="Daum C."/>
            <person name="Ezra D."/>
            <person name="Gonzalez J."/>
            <person name="Henrissat B."/>
            <person name="Kuo A."/>
            <person name="Liang C."/>
            <person name="Lipzen A."/>
            <person name="Lutzoni F."/>
            <person name="Magnuson J."/>
            <person name="Mondo S."/>
            <person name="Nolan M."/>
            <person name="Ohm R."/>
            <person name="Pangilinan J."/>
            <person name="Park H.-J."/>
            <person name="Ramirez L."/>
            <person name="Alfaro M."/>
            <person name="Sun H."/>
            <person name="Tritt A."/>
            <person name="Yoshinaga Y."/>
            <person name="Zwiers L.-H."/>
            <person name="Turgeon B."/>
            <person name="Goodwin S."/>
            <person name="Spatafora J."/>
            <person name="Crous P."/>
            <person name="Grigoriev I."/>
        </authorList>
    </citation>
    <scope>NUCLEOTIDE SEQUENCE</scope>
    <source>
        <strain evidence="2">ATCC 74209</strain>
    </source>
</reference>